<protein>
    <submittedName>
        <fullName evidence="1">Uncharacterized protein</fullName>
    </submittedName>
</protein>
<gene>
    <name evidence="1" type="ORF">J2Y00_002205</name>
</gene>
<evidence type="ECO:0000313" key="2">
    <source>
        <dbReference type="Proteomes" id="UP001185331"/>
    </source>
</evidence>
<accession>A0AAE3XF73</accession>
<dbReference type="RefSeq" id="WP_309852998.1">
    <property type="nucleotide sequence ID" value="NZ_JAVDQJ010000004.1"/>
</dbReference>
<dbReference type="AlphaFoldDB" id="A0AAE3XF73"/>
<name>A0AAE3XF73_9DEIO</name>
<evidence type="ECO:0000313" key="1">
    <source>
        <dbReference type="EMBL" id="MDR6218608.1"/>
    </source>
</evidence>
<organism evidence="1 2">
    <name type="scientific">Deinococcus soli</name>
    <name type="common">ex Cha et al. 2016</name>
    <dbReference type="NCBI Taxonomy" id="1309411"/>
    <lineage>
        <taxon>Bacteria</taxon>
        <taxon>Thermotogati</taxon>
        <taxon>Deinococcota</taxon>
        <taxon>Deinococci</taxon>
        <taxon>Deinococcales</taxon>
        <taxon>Deinococcaceae</taxon>
        <taxon>Deinococcus</taxon>
    </lineage>
</organism>
<sequence>MIFVRSTELRDLVASRDGEETVIHLPSGLGDWDTLCGLDLTHGSTELRRAALPPGARVNCMNCARIWYAAKTIPPSFLAAATLAQVSP</sequence>
<comment type="caution">
    <text evidence="1">The sequence shown here is derived from an EMBL/GenBank/DDBJ whole genome shotgun (WGS) entry which is preliminary data.</text>
</comment>
<reference evidence="1" key="1">
    <citation type="submission" date="2023-07" db="EMBL/GenBank/DDBJ databases">
        <title>Sorghum-associated microbial communities from plants grown in Nebraska, USA.</title>
        <authorList>
            <person name="Schachtman D."/>
        </authorList>
    </citation>
    <scope>NUCLEOTIDE SEQUENCE</scope>
    <source>
        <strain evidence="1">BE330</strain>
    </source>
</reference>
<dbReference type="EMBL" id="JAVDQK010000005">
    <property type="protein sequence ID" value="MDR6218608.1"/>
    <property type="molecule type" value="Genomic_DNA"/>
</dbReference>
<dbReference type="Proteomes" id="UP001185331">
    <property type="component" value="Unassembled WGS sequence"/>
</dbReference>
<proteinExistence type="predicted"/>